<dbReference type="GO" id="GO:0008168">
    <property type="term" value="F:methyltransferase activity"/>
    <property type="evidence" value="ECO:0007669"/>
    <property type="project" value="UniProtKB-KW"/>
</dbReference>
<dbReference type="SUPFAM" id="SSF53335">
    <property type="entry name" value="S-adenosyl-L-methionine-dependent methyltransferases"/>
    <property type="match status" value="1"/>
</dbReference>
<comment type="subcellular location">
    <subcellularLocation>
        <location evidence="9">Endomembrane system</location>
        <topology evidence="9">Single-pass type II membrane protein</topology>
    </subcellularLocation>
</comment>
<organism evidence="11 12">
    <name type="scientific">Deinandra increscens subsp. villosa</name>
    <dbReference type="NCBI Taxonomy" id="3103831"/>
    <lineage>
        <taxon>Eukaryota</taxon>
        <taxon>Viridiplantae</taxon>
        <taxon>Streptophyta</taxon>
        <taxon>Embryophyta</taxon>
        <taxon>Tracheophyta</taxon>
        <taxon>Spermatophyta</taxon>
        <taxon>Magnoliopsida</taxon>
        <taxon>eudicotyledons</taxon>
        <taxon>Gunneridae</taxon>
        <taxon>Pentapetalae</taxon>
        <taxon>asterids</taxon>
        <taxon>campanulids</taxon>
        <taxon>Asterales</taxon>
        <taxon>Asteraceae</taxon>
        <taxon>Asteroideae</taxon>
        <taxon>Heliantheae alliance</taxon>
        <taxon>Madieae</taxon>
        <taxon>Madiinae</taxon>
        <taxon>Deinandra</taxon>
    </lineage>
</organism>
<evidence type="ECO:0000256" key="6">
    <source>
        <dbReference type="ARBA" id="ARBA00022989"/>
    </source>
</evidence>
<comment type="similarity">
    <text evidence="1">Belongs to the methyltransferase superfamily.</text>
</comment>
<evidence type="ECO:0000256" key="8">
    <source>
        <dbReference type="ARBA" id="ARBA00023180"/>
    </source>
</evidence>
<keyword evidence="2" id="KW-0489">Methyltransferase</keyword>
<dbReference type="Pfam" id="PF03141">
    <property type="entry name" value="Methyltransf_29"/>
    <property type="match status" value="1"/>
</dbReference>
<evidence type="ECO:0000259" key="10">
    <source>
        <dbReference type="PROSITE" id="PS50878"/>
    </source>
</evidence>
<dbReference type="InterPro" id="IPR000477">
    <property type="entry name" value="RT_dom"/>
</dbReference>
<keyword evidence="5" id="KW-0735">Signal-anchor</keyword>
<dbReference type="Pfam" id="PF01348">
    <property type="entry name" value="Intron_maturas2"/>
    <property type="match status" value="1"/>
</dbReference>
<evidence type="ECO:0000256" key="2">
    <source>
        <dbReference type="ARBA" id="ARBA00022603"/>
    </source>
</evidence>
<sequence>MLLFLRRTTASLRPARLLSTLPSVISPPENPISDVTKPLTKPQLKTLVLSQYHQGKFSNLLQNVVSSPSVLLTAAHNLIHDGPNPPEPPTMDSISTNFFSISDMSDELTKNRFKFESCFIKLANKARIELGGGYLGKGFPQECGLNSILMNIYLNVFDQKLQELRLLINKENLESRLETGNDDHVFYKPLKVYAVRYLDEILVITSGSKGLTVKLKNLVVQFLEKNLVLEVDREITVIHSAVSEEISFLGMDIRAVTPSVLHPPMSEKAIRARKKYLRQKEVRLQELKNRRETNRKKLAMKIFSHVYKKLKTSNGFKLDFEIEKEVREIFESWGRETVDEFMESVEERAAWYRKLSGGDFLSLKRIRDQLPLDLVESYDKFQEKVDKYLNPMKARKELEERKIKLEEEEDKKYTEGTVKDLTKLCIKVDAPEQLVRKAVRLAGFTNNMGRPRPISSLMVLEDVDIIKWHTGVGKRWLDYFCCCHNFKIVKTVVNYHMRFSCILTLAEKHESTKREAIKHYTKDLRVFDVNGNEELFFPSEREIRMMGDKNLVDPKPVDGALTMLLTRLATDEDLYRCGAHFCQRYDTIVYRIRLLHKDLSMSDEKSWVLGMGVIPGVFDRKCVPLCPDHISQLYIGALTLQDVDFSSTPTFSNKIILTHHNSPLLIPETGMNICPLEFNEYIPCHDPSYVKELSPNLNITKRENLERHCPPLERRLFCLIPPPKDYKMPVKWPASRDYVWRSNVNHSRLSEVKGGQNWVHEKGQLWWFPGGGTHFKHGASEYIQRLGNMITNETGDLRSAGVYQVLDVGCGVASFSAYLSPLNITTMSFAPKDGHENQIQFALERGIGAMISALATTQLPFPANSFEMVHCSRCRVDWHENDGILLKEINRLLRSNGYFVYSAPPAYRKDKDYPVIWDKLVEITSRICWKLIARKVQTSIWIKEADVACLQQNTEQNLVKICDSVDNTNKPSWKIPLKNCVTLATERFHPQKLPPIPQRFSVYSESLNNIGVTQEKLLLDTLYWQDQVHEYWRLMNVNYSAVRNVMDMNALYGGFAVAFSTWPVWVMNVVPSTTNETLSAIYERGLIGAFHDWCEPFSSYPRTYDLMHANYLFSHYGNNKEGCLVEDIMLEMDRLIRPQVTESSVNADVAFGDFGGGVVPGFGEEHGGAPSGTVPRR</sequence>
<evidence type="ECO:0000256" key="9">
    <source>
        <dbReference type="ARBA" id="ARBA00060399"/>
    </source>
</evidence>
<dbReference type="PANTHER" id="PTHR33642">
    <property type="entry name" value="COX1/OXI3 INTRON 1 PROTEIN-RELATED"/>
    <property type="match status" value="1"/>
</dbReference>
<evidence type="ECO:0000256" key="7">
    <source>
        <dbReference type="ARBA" id="ARBA00023136"/>
    </source>
</evidence>
<comment type="caution">
    <text evidence="11">The sequence shown here is derived from an EMBL/GenBank/DDBJ whole genome shotgun (WGS) entry which is preliminary data.</text>
</comment>
<dbReference type="InterPro" id="IPR004159">
    <property type="entry name" value="Put_SAM_MeTrfase"/>
</dbReference>
<dbReference type="PANTHER" id="PTHR33642:SF4">
    <property type="entry name" value="COX1_OXI3 INTRON 1 PROTEIN-RELATED"/>
    <property type="match status" value="1"/>
</dbReference>
<evidence type="ECO:0000313" key="12">
    <source>
        <dbReference type="Proteomes" id="UP001408789"/>
    </source>
</evidence>
<feature type="domain" description="Reverse transcriptase" evidence="10">
    <location>
        <begin position="1"/>
        <end position="253"/>
    </location>
</feature>
<evidence type="ECO:0000256" key="4">
    <source>
        <dbReference type="ARBA" id="ARBA00022692"/>
    </source>
</evidence>
<gene>
    <name evidence="11" type="ORF">SSX86_013367</name>
</gene>
<dbReference type="GO" id="GO:0090615">
    <property type="term" value="P:mitochondrial mRNA processing"/>
    <property type="evidence" value="ECO:0007669"/>
    <property type="project" value="TreeGrafter"/>
</dbReference>
<evidence type="ECO:0000256" key="3">
    <source>
        <dbReference type="ARBA" id="ARBA00022679"/>
    </source>
</evidence>
<keyword evidence="3" id="KW-0808">Transferase</keyword>
<dbReference type="InterPro" id="IPR024937">
    <property type="entry name" value="Domain_X"/>
</dbReference>
<dbReference type="AlphaFoldDB" id="A0AAP0D604"/>
<evidence type="ECO:0000313" key="11">
    <source>
        <dbReference type="EMBL" id="KAK9069251.1"/>
    </source>
</evidence>
<keyword evidence="8" id="KW-0325">Glycoprotein</keyword>
<dbReference type="Proteomes" id="UP001408789">
    <property type="component" value="Unassembled WGS sequence"/>
</dbReference>
<dbReference type="GO" id="GO:0003964">
    <property type="term" value="F:RNA-directed DNA polymerase activity"/>
    <property type="evidence" value="ECO:0007669"/>
    <property type="project" value="TreeGrafter"/>
</dbReference>
<dbReference type="InterPro" id="IPR029063">
    <property type="entry name" value="SAM-dependent_MTases_sf"/>
</dbReference>
<name>A0AAP0D604_9ASTR</name>
<keyword evidence="6" id="KW-1133">Transmembrane helix</keyword>
<dbReference type="GO" id="GO:0012505">
    <property type="term" value="C:endomembrane system"/>
    <property type="evidence" value="ECO:0007669"/>
    <property type="project" value="UniProtKB-SubCell"/>
</dbReference>
<dbReference type="GO" id="GO:0005739">
    <property type="term" value="C:mitochondrion"/>
    <property type="evidence" value="ECO:0007669"/>
    <property type="project" value="TreeGrafter"/>
</dbReference>
<protein>
    <recommendedName>
        <fullName evidence="10">Reverse transcriptase domain-containing protein</fullName>
    </recommendedName>
</protein>
<reference evidence="11 12" key="1">
    <citation type="submission" date="2024-04" db="EMBL/GenBank/DDBJ databases">
        <title>The reference genome of an endangered Asteraceae, Deinandra increscens subsp. villosa, native to the Central Coast of California.</title>
        <authorList>
            <person name="Guilliams M."/>
            <person name="Hasenstab-Lehman K."/>
            <person name="Meyer R."/>
            <person name="Mcevoy S."/>
        </authorList>
    </citation>
    <scope>NUCLEOTIDE SEQUENCE [LARGE SCALE GENOMIC DNA]</scope>
    <source>
        <tissue evidence="11">Leaf</tissue>
    </source>
</reference>
<keyword evidence="7" id="KW-0472">Membrane</keyword>
<dbReference type="GO" id="GO:0032259">
    <property type="term" value="P:methylation"/>
    <property type="evidence" value="ECO:0007669"/>
    <property type="project" value="UniProtKB-KW"/>
</dbReference>
<keyword evidence="12" id="KW-1185">Reference proteome</keyword>
<keyword evidence="4" id="KW-0812">Transmembrane</keyword>
<dbReference type="FunFam" id="3.40.50.150:FF:000170">
    <property type="entry name" value="Probable methyltransferase PMT6"/>
    <property type="match status" value="1"/>
</dbReference>
<evidence type="ECO:0000256" key="5">
    <source>
        <dbReference type="ARBA" id="ARBA00022968"/>
    </source>
</evidence>
<accession>A0AAP0D604</accession>
<proteinExistence type="inferred from homology"/>
<dbReference type="EMBL" id="JBCNJP010000014">
    <property type="protein sequence ID" value="KAK9069251.1"/>
    <property type="molecule type" value="Genomic_DNA"/>
</dbReference>
<dbReference type="PROSITE" id="PS50878">
    <property type="entry name" value="RT_POL"/>
    <property type="match status" value="1"/>
</dbReference>
<dbReference type="GO" id="GO:0006315">
    <property type="term" value="P:homing of group II introns"/>
    <property type="evidence" value="ECO:0007669"/>
    <property type="project" value="TreeGrafter"/>
</dbReference>
<evidence type="ECO:0000256" key="1">
    <source>
        <dbReference type="ARBA" id="ARBA00008361"/>
    </source>
</evidence>
<dbReference type="Gene3D" id="3.40.50.150">
    <property type="entry name" value="Vaccinia Virus protein VP39"/>
    <property type="match status" value="1"/>
</dbReference>